<dbReference type="Proteomes" id="UP000241222">
    <property type="component" value="Unassembled WGS sequence"/>
</dbReference>
<comment type="caution">
    <text evidence="1">The sequence shown here is derived from an EMBL/GenBank/DDBJ whole genome shotgun (WGS) entry which is preliminary data.</text>
</comment>
<evidence type="ECO:0000313" key="2">
    <source>
        <dbReference type="Proteomes" id="UP000241222"/>
    </source>
</evidence>
<dbReference type="OrthoDB" id="280497at2"/>
<dbReference type="EMBL" id="PYMH01000002">
    <property type="protein sequence ID" value="PSU34665.1"/>
    <property type="molecule type" value="Genomic_DNA"/>
</dbReference>
<dbReference type="Gene3D" id="1.10.287.1080">
    <property type="entry name" value="MazG-like"/>
    <property type="match status" value="2"/>
</dbReference>
<sequence length="333" mass="38269">MIFVKITDAKVISEYQVFFDDLYGNTNKDRDWQEIYGYLSRTTGYLTRAVLKGSVSSQEFARPIAWLSALATKLDIDLQSSFYKKYPSICHYCLEEVCCCFRTDKQPKTYRPPHKLIEERKTRYTILGRFDKQSFDAAVKNIMSIYPNNEVVWHFSGPWMNCSKLFEEIAELHESICKYYAGVKSKSHVEEEFGDVLAWILSAWVSTHRDKNLDEEIVSYFYHGCPVCKMQKCSCGKYDSRIQGVVDPKRYNELRTLFEQLEKVSPDAKTDIESLILALKSVEENQDEATALATTVEAKSVYTKLQEKLDKTEAVTTTLASIGKIISNVSDVL</sequence>
<dbReference type="SUPFAM" id="SSF101386">
    <property type="entry name" value="all-alpha NTP pyrophosphatases"/>
    <property type="match status" value="1"/>
</dbReference>
<organism evidence="1 2">
    <name type="scientific">Photobacterium lutimaris</name>
    <dbReference type="NCBI Taxonomy" id="388278"/>
    <lineage>
        <taxon>Bacteria</taxon>
        <taxon>Pseudomonadati</taxon>
        <taxon>Pseudomonadota</taxon>
        <taxon>Gammaproteobacteria</taxon>
        <taxon>Vibrionales</taxon>
        <taxon>Vibrionaceae</taxon>
        <taxon>Photobacterium</taxon>
    </lineage>
</organism>
<evidence type="ECO:0000313" key="1">
    <source>
        <dbReference type="EMBL" id="PSU34665.1"/>
    </source>
</evidence>
<reference evidence="1 2" key="1">
    <citation type="submission" date="2018-03" db="EMBL/GenBank/DDBJ databases">
        <title>Whole genome sequencing of Histamine producing bacteria.</title>
        <authorList>
            <person name="Butler K."/>
        </authorList>
    </citation>
    <scope>NUCLEOTIDE SEQUENCE [LARGE SCALE GENOMIC DNA]</scope>
    <source>
        <strain evidence="1 2">JCM 13586</strain>
    </source>
</reference>
<gene>
    <name evidence="1" type="ORF">C9I99_06090</name>
</gene>
<keyword evidence="2" id="KW-1185">Reference proteome</keyword>
<proteinExistence type="predicted"/>
<accession>A0A2T3J0Q1</accession>
<dbReference type="AlphaFoldDB" id="A0A2T3J0Q1"/>
<name>A0A2T3J0Q1_9GAMM</name>
<protein>
    <submittedName>
        <fullName evidence="1">Uncharacterized protein</fullName>
    </submittedName>
</protein>